<comment type="caution">
    <text evidence="3">The sequence shown here is derived from an EMBL/GenBank/DDBJ whole genome shotgun (WGS) entry which is preliminary data.</text>
</comment>
<evidence type="ECO:0000313" key="3">
    <source>
        <dbReference type="EMBL" id="CAJ0724435.1"/>
    </source>
</evidence>
<dbReference type="InterPro" id="IPR031893">
    <property type="entry name" value="Phage_tail_APC"/>
</dbReference>
<evidence type="ECO:0000259" key="2">
    <source>
        <dbReference type="Pfam" id="PF16778"/>
    </source>
</evidence>
<evidence type="ECO:0000313" key="4">
    <source>
        <dbReference type="Proteomes" id="UP001189303"/>
    </source>
</evidence>
<name>A0ABM9IMT3_RALPI</name>
<keyword evidence="4" id="KW-1185">Reference proteome</keyword>
<accession>A0ABM9IMT3</accession>
<dbReference type="EMBL" id="CATWFT010000006">
    <property type="protein sequence ID" value="CAJ0724435.1"/>
    <property type="molecule type" value="Genomic_DNA"/>
</dbReference>
<reference evidence="3 4" key="1">
    <citation type="submission" date="2023-07" db="EMBL/GenBank/DDBJ databases">
        <authorList>
            <person name="Peeters C."/>
        </authorList>
    </citation>
    <scope>NUCLEOTIDE SEQUENCE [LARGE SCALE GENOMIC DNA]</scope>
    <source>
        <strain evidence="3 4">R-38712</strain>
    </source>
</reference>
<dbReference type="Proteomes" id="UP001189303">
    <property type="component" value="Unassembled WGS sequence"/>
</dbReference>
<dbReference type="Pfam" id="PF16778">
    <property type="entry name" value="Phage_tail_APC"/>
    <property type="match status" value="1"/>
</dbReference>
<feature type="region of interest" description="Disordered" evidence="1">
    <location>
        <begin position="99"/>
        <end position="132"/>
    </location>
</feature>
<organism evidence="3 4">
    <name type="scientific">Ralstonia pickettii</name>
    <name type="common">Burkholderia pickettii</name>
    <dbReference type="NCBI Taxonomy" id="329"/>
    <lineage>
        <taxon>Bacteria</taxon>
        <taxon>Pseudomonadati</taxon>
        <taxon>Pseudomonadota</taxon>
        <taxon>Betaproteobacteria</taxon>
        <taxon>Burkholderiales</taxon>
        <taxon>Burkholderiaceae</taxon>
        <taxon>Ralstonia</taxon>
    </lineage>
</organism>
<feature type="domain" description="Phage tail assembly chaperone-like" evidence="2">
    <location>
        <begin position="55"/>
        <end position="112"/>
    </location>
</feature>
<feature type="compositionally biased region" description="Low complexity" evidence="1">
    <location>
        <begin position="121"/>
        <end position="132"/>
    </location>
</feature>
<protein>
    <recommendedName>
        <fullName evidence="2">Phage tail assembly chaperone-like domain-containing protein</fullName>
    </recommendedName>
</protein>
<gene>
    <name evidence="3" type="ORF">R38712_02353</name>
</gene>
<sequence length="132" mass="14755">MRISLVITHDELIFCVPQKSPNLVHGVDFRVGQNMCRDTGKQLEAARPHVLGQCAREERDRRLMAADALFSKAMDSGDAPKAQQVGQYRQALHEVPEQPRFPANFTWPDIPDALSDPAPSNDQNTKTQTTDT</sequence>
<proteinExistence type="predicted"/>
<evidence type="ECO:0000256" key="1">
    <source>
        <dbReference type="SAM" id="MobiDB-lite"/>
    </source>
</evidence>